<comment type="caution">
    <text evidence="9">The sequence shown here is derived from an EMBL/GenBank/DDBJ whole genome shotgun (WGS) entry which is preliminary data.</text>
</comment>
<dbReference type="InterPro" id="IPR016174">
    <property type="entry name" value="Di-haem_cyt_TM"/>
</dbReference>
<evidence type="ECO:0000256" key="1">
    <source>
        <dbReference type="ARBA" id="ARBA00001971"/>
    </source>
</evidence>
<sequence length="524" mass="57731">MIRRRRDRAARAGRALDERFQAATPLRAAINKVFPDHWSFMLGELALYSFVMLVLTGTVLSLFFEPSMAEVRYDGSYVPQRGMPMSAAYASALQISFDVRGGLFLRQMHHWAADFFMAAIVVHMGRIFLTGAFRKPREANWVIGILMFWLGFVEGFAGYSLPDDGLSGTGLRIAASIIESLPLIGTWASMLLFGGEFPGDVIIGRLYIVHVLLVPGALVALISVHLALIVKQKHTQWPRPGRTNGNVVGQRMVPGFAGGSTGLSVLVFAMIAALGGLVQINPIWLFGPYEAAVVSAGSQPDWYVMFLDGALRLMPAWEIRGFGYTLSPVFWPGVVLPGVMTMLALAYPFGYARRHRGQGWQNLVQRPRDAPNRSAVGAMALTFYVVLTVSGANDIIADKFDISLNAMIWGGRIGLVLLPPLAFYVTRRACLGFQQQDRRRLAHGLETGLVIRMPDGEYREIEQPLAPAERLPLPYAGWAVPKRMQRVGASRPMVEGPARPELEGPARPELEGADRPELQETADE</sequence>
<organism evidence="9 10">
    <name type="scientific">Dactylosporangium salmoneum</name>
    <dbReference type="NCBI Taxonomy" id="53361"/>
    <lineage>
        <taxon>Bacteria</taxon>
        <taxon>Bacillati</taxon>
        <taxon>Actinomycetota</taxon>
        <taxon>Actinomycetes</taxon>
        <taxon>Micromonosporales</taxon>
        <taxon>Micromonosporaceae</taxon>
        <taxon>Dactylosporangium</taxon>
    </lineage>
</organism>
<feature type="transmembrane region" description="Helical" evidence="7">
    <location>
        <begin position="370"/>
        <end position="387"/>
    </location>
</feature>
<feature type="transmembrane region" description="Helical" evidence="7">
    <location>
        <begin position="139"/>
        <end position="161"/>
    </location>
</feature>
<dbReference type="InterPro" id="IPR036150">
    <property type="entry name" value="Cyt_b/b6_C_sf"/>
</dbReference>
<feature type="transmembrane region" description="Helical" evidence="7">
    <location>
        <begin position="115"/>
        <end position="133"/>
    </location>
</feature>
<dbReference type="SUPFAM" id="SSF81648">
    <property type="entry name" value="a domain/subunit of cytochrome bc1 complex (Ubiquinol-cytochrome c reductase)"/>
    <property type="match status" value="1"/>
</dbReference>
<feature type="compositionally biased region" description="Basic and acidic residues" evidence="6">
    <location>
        <begin position="498"/>
        <end position="518"/>
    </location>
</feature>
<dbReference type="Pfam" id="PF13631">
    <property type="entry name" value="Cytochrom_B_N_2"/>
    <property type="match status" value="1"/>
</dbReference>
<evidence type="ECO:0000313" key="9">
    <source>
        <dbReference type="EMBL" id="GAA2371122.1"/>
    </source>
</evidence>
<keyword evidence="7" id="KW-0472">Membrane</keyword>
<feature type="transmembrane region" description="Helical" evidence="7">
    <location>
        <begin position="207"/>
        <end position="230"/>
    </location>
</feature>
<evidence type="ECO:0000256" key="6">
    <source>
        <dbReference type="SAM" id="MobiDB-lite"/>
    </source>
</evidence>
<dbReference type="Gene3D" id="1.20.810.10">
    <property type="entry name" value="Cytochrome Bc1 Complex, Chain C"/>
    <property type="match status" value="1"/>
</dbReference>
<gene>
    <name evidence="9" type="ORF">GCM10010170_072380</name>
</gene>
<dbReference type="InterPro" id="IPR027387">
    <property type="entry name" value="Cytb/b6-like_sf"/>
</dbReference>
<evidence type="ECO:0000256" key="5">
    <source>
        <dbReference type="ARBA" id="ARBA00029568"/>
    </source>
</evidence>
<keyword evidence="7" id="KW-0812">Transmembrane</keyword>
<reference evidence="10" key="1">
    <citation type="journal article" date="2019" name="Int. J. Syst. Evol. Microbiol.">
        <title>The Global Catalogue of Microorganisms (GCM) 10K type strain sequencing project: providing services to taxonomists for standard genome sequencing and annotation.</title>
        <authorList>
            <consortium name="The Broad Institute Genomics Platform"/>
            <consortium name="The Broad Institute Genome Sequencing Center for Infectious Disease"/>
            <person name="Wu L."/>
            <person name="Ma J."/>
        </authorList>
    </citation>
    <scope>NUCLEOTIDE SEQUENCE [LARGE SCALE GENOMIC DNA]</scope>
    <source>
        <strain evidence="10">JCM 3272</strain>
    </source>
</reference>
<keyword evidence="7" id="KW-1133">Transmembrane helix</keyword>
<protein>
    <recommendedName>
        <fullName evidence="3">Cytochrome bc1 complex cytochrome b subunit</fullName>
        <ecNumber evidence="2">7.1.1.8</ecNumber>
    </recommendedName>
    <alternativeName>
        <fullName evidence="5">Cytochrome bc1 reductase complex subunit QcrB</fullName>
    </alternativeName>
</protein>
<feature type="transmembrane region" description="Helical" evidence="7">
    <location>
        <begin position="407"/>
        <end position="426"/>
    </location>
</feature>
<feature type="transmembrane region" description="Helical" evidence="7">
    <location>
        <begin position="45"/>
        <end position="64"/>
    </location>
</feature>
<evidence type="ECO:0000256" key="2">
    <source>
        <dbReference type="ARBA" id="ARBA00012951"/>
    </source>
</evidence>
<evidence type="ECO:0000259" key="8">
    <source>
        <dbReference type="PROSITE" id="PS51002"/>
    </source>
</evidence>
<proteinExistence type="predicted"/>
<evidence type="ECO:0000256" key="4">
    <source>
        <dbReference type="ARBA" id="ARBA00029351"/>
    </source>
</evidence>
<feature type="transmembrane region" description="Helical" evidence="7">
    <location>
        <begin position="329"/>
        <end position="349"/>
    </location>
</feature>
<dbReference type="RefSeq" id="WP_344617105.1">
    <property type="nucleotide sequence ID" value="NZ_BAAARV010000071.1"/>
</dbReference>
<dbReference type="PANTHER" id="PTHR19271:SF16">
    <property type="entry name" value="CYTOCHROME B"/>
    <property type="match status" value="1"/>
</dbReference>
<feature type="region of interest" description="Disordered" evidence="6">
    <location>
        <begin position="489"/>
        <end position="524"/>
    </location>
</feature>
<dbReference type="SUPFAM" id="SSF81342">
    <property type="entry name" value="Transmembrane di-heme cytochromes"/>
    <property type="match status" value="1"/>
</dbReference>
<comment type="catalytic activity">
    <reaction evidence="4">
        <text>a quinol + 2 Fe(III)-[cytochrome c](out) = a quinone + 2 Fe(II)-[cytochrome c](out) + 2 H(+)(out)</text>
        <dbReference type="Rhea" id="RHEA:11484"/>
        <dbReference type="Rhea" id="RHEA-COMP:10350"/>
        <dbReference type="Rhea" id="RHEA-COMP:14399"/>
        <dbReference type="ChEBI" id="CHEBI:15378"/>
        <dbReference type="ChEBI" id="CHEBI:24646"/>
        <dbReference type="ChEBI" id="CHEBI:29033"/>
        <dbReference type="ChEBI" id="CHEBI:29034"/>
        <dbReference type="ChEBI" id="CHEBI:132124"/>
        <dbReference type="EC" id="7.1.1.8"/>
    </reaction>
</comment>
<dbReference type="Proteomes" id="UP001501444">
    <property type="component" value="Unassembled WGS sequence"/>
</dbReference>
<keyword evidence="10" id="KW-1185">Reference proteome</keyword>
<comment type="cofactor">
    <cofactor evidence="1">
        <name>heme</name>
        <dbReference type="ChEBI" id="CHEBI:30413"/>
    </cofactor>
</comment>
<dbReference type="InterPro" id="IPR005797">
    <property type="entry name" value="Cyt_b/b6_N"/>
</dbReference>
<evidence type="ECO:0000256" key="7">
    <source>
        <dbReference type="SAM" id="Phobius"/>
    </source>
</evidence>
<evidence type="ECO:0000256" key="3">
    <source>
        <dbReference type="ARBA" id="ARBA00016116"/>
    </source>
</evidence>
<dbReference type="PANTHER" id="PTHR19271">
    <property type="entry name" value="CYTOCHROME B"/>
    <property type="match status" value="1"/>
</dbReference>
<evidence type="ECO:0000313" key="10">
    <source>
        <dbReference type="Proteomes" id="UP001501444"/>
    </source>
</evidence>
<feature type="transmembrane region" description="Helical" evidence="7">
    <location>
        <begin position="251"/>
        <end position="278"/>
    </location>
</feature>
<dbReference type="EC" id="7.1.1.8" evidence="2"/>
<name>A0ABP5U6F4_9ACTN</name>
<accession>A0ABP5U6F4</accession>
<dbReference type="PROSITE" id="PS51002">
    <property type="entry name" value="CYTB_NTER"/>
    <property type="match status" value="1"/>
</dbReference>
<dbReference type="EMBL" id="BAAARV010000071">
    <property type="protein sequence ID" value="GAA2371122.1"/>
    <property type="molecule type" value="Genomic_DNA"/>
</dbReference>
<feature type="domain" description="Cytochrome b/b6 N-terminal region profile" evidence="8">
    <location>
        <begin position="12"/>
        <end position="238"/>
    </location>
</feature>